<dbReference type="EC" id="2.4.1.301" evidence="3"/>
<keyword evidence="1" id="KW-0812">Transmembrane</keyword>
<comment type="caution">
    <text evidence="3">The sequence shown here is derived from an EMBL/GenBank/DDBJ whole genome shotgun (WGS) entry which is preliminary data.</text>
</comment>
<dbReference type="CDD" id="cd03794">
    <property type="entry name" value="GT4_WbuB-like"/>
    <property type="match status" value="1"/>
</dbReference>
<name>A0A245ZL60_9SPHN</name>
<keyword evidence="1" id="KW-0472">Membrane</keyword>
<evidence type="ECO:0000259" key="2">
    <source>
        <dbReference type="Pfam" id="PF13579"/>
    </source>
</evidence>
<dbReference type="Gene3D" id="3.40.50.2000">
    <property type="entry name" value="Glycogen Phosphorylase B"/>
    <property type="match status" value="2"/>
</dbReference>
<feature type="domain" description="Glycosyltransferase subfamily 4-like N-terminal" evidence="2">
    <location>
        <begin position="20"/>
        <end position="207"/>
    </location>
</feature>
<accession>A0A245ZL60</accession>
<keyword evidence="3" id="KW-0328">Glycosyltransferase</keyword>
<dbReference type="OrthoDB" id="9787293at2"/>
<sequence>MTQALRILIVGQNYAPEPVGIGPCTAGMAEMLASAGHQVRVVCGTPSYPQWKVLPRYRGLRFRRAIENGVRIVRLPHYVPAVPGGVRRLLYLGSFAFLALMVICAIIMRRRPDAVVAIIPSTLAAIVAGLCARAFRLPLWVHVQDLEAEMAIATGQIGRSKWVIAAARWVQRLALHSDRLSSISPAMCRHLATTQHPPQDIVEFRNWARPDVRPIDAPSAFREEWQIEQRHVALYSGNIAAKQGVEIIAEAARLLAHRQDLLFVICGNGPRRQELADSVADCPNVRLFDLQPAERLADLLGLASVHLLPQMAGAADLVLPSKLPNMLASGRPVVATVSPDTDLGRELGECGLIVPPHDAAAFADAIVRLIDDEALHAKLGRNAQARAVERWSKQAILEQFERELFAVVDGPGGDDDSPGAAQAT</sequence>
<feature type="transmembrane region" description="Helical" evidence="1">
    <location>
        <begin position="89"/>
        <end position="108"/>
    </location>
</feature>
<dbReference type="InterPro" id="IPR028098">
    <property type="entry name" value="Glyco_trans_4-like_N"/>
</dbReference>
<dbReference type="PANTHER" id="PTHR12526">
    <property type="entry name" value="GLYCOSYLTRANSFERASE"/>
    <property type="match status" value="1"/>
</dbReference>
<dbReference type="EMBL" id="NBBI01000003">
    <property type="protein sequence ID" value="OWK30474.1"/>
    <property type="molecule type" value="Genomic_DNA"/>
</dbReference>
<keyword evidence="4" id="KW-1185">Reference proteome</keyword>
<dbReference type="AlphaFoldDB" id="A0A245ZL60"/>
<evidence type="ECO:0000313" key="4">
    <source>
        <dbReference type="Proteomes" id="UP000197290"/>
    </source>
</evidence>
<dbReference type="Pfam" id="PF13579">
    <property type="entry name" value="Glyco_trans_4_4"/>
    <property type="match status" value="1"/>
</dbReference>
<proteinExistence type="predicted"/>
<keyword evidence="1" id="KW-1133">Transmembrane helix</keyword>
<dbReference type="SUPFAM" id="SSF53756">
    <property type="entry name" value="UDP-Glycosyltransferase/glycogen phosphorylase"/>
    <property type="match status" value="1"/>
</dbReference>
<dbReference type="Pfam" id="PF13692">
    <property type="entry name" value="Glyco_trans_1_4"/>
    <property type="match status" value="1"/>
</dbReference>
<protein>
    <submittedName>
        <fullName evidence="3">Alpha-D-kanosaminyltransferase</fullName>
        <ecNumber evidence="3">2.4.1.301</ecNumber>
    </submittedName>
</protein>
<feature type="transmembrane region" description="Helical" evidence="1">
    <location>
        <begin position="114"/>
        <end position="135"/>
    </location>
</feature>
<evidence type="ECO:0000313" key="3">
    <source>
        <dbReference type="EMBL" id="OWK30474.1"/>
    </source>
</evidence>
<dbReference type="NCBIfam" id="NF007640">
    <property type="entry name" value="PRK10307.1"/>
    <property type="match status" value="1"/>
</dbReference>
<organism evidence="3 4">
    <name type="scientific">Sphingomonas dokdonensis</name>
    <dbReference type="NCBI Taxonomy" id="344880"/>
    <lineage>
        <taxon>Bacteria</taxon>
        <taxon>Pseudomonadati</taxon>
        <taxon>Pseudomonadota</taxon>
        <taxon>Alphaproteobacteria</taxon>
        <taxon>Sphingomonadales</taxon>
        <taxon>Sphingomonadaceae</taxon>
        <taxon>Sphingomonas</taxon>
    </lineage>
</organism>
<dbReference type="Proteomes" id="UP000197290">
    <property type="component" value="Unassembled WGS sequence"/>
</dbReference>
<gene>
    <name evidence="3" type="primary">kanE_2</name>
    <name evidence="3" type="ORF">SPDO_21610</name>
</gene>
<dbReference type="RefSeq" id="WP_088367440.1">
    <property type="nucleotide sequence ID" value="NZ_NBBI01000003.1"/>
</dbReference>
<evidence type="ECO:0000256" key="1">
    <source>
        <dbReference type="SAM" id="Phobius"/>
    </source>
</evidence>
<reference evidence="3 4" key="1">
    <citation type="submission" date="2017-03" db="EMBL/GenBank/DDBJ databases">
        <title>Genome sequence of Sphingomonas dokdonensis DSM 21029.</title>
        <authorList>
            <person name="Poehlein A."/>
            <person name="Wuebbeler J.H."/>
            <person name="Steinbuechel A."/>
            <person name="Daniel R."/>
        </authorList>
    </citation>
    <scope>NUCLEOTIDE SEQUENCE [LARGE SCALE GENOMIC DNA]</scope>
    <source>
        <strain evidence="3 4">DSM 21029</strain>
    </source>
</reference>
<dbReference type="GO" id="GO:0016757">
    <property type="term" value="F:glycosyltransferase activity"/>
    <property type="evidence" value="ECO:0007669"/>
    <property type="project" value="UniProtKB-KW"/>
</dbReference>
<keyword evidence="3" id="KW-0808">Transferase</keyword>